<comment type="caution">
    <text evidence="1">The sequence shown here is derived from an EMBL/GenBank/DDBJ whole genome shotgun (WGS) entry which is preliminary data.</text>
</comment>
<proteinExistence type="predicted"/>
<protein>
    <submittedName>
        <fullName evidence="1">Uncharacterized protein</fullName>
    </submittedName>
</protein>
<name>A0ABV2L9R8_9HYPH</name>
<dbReference type="RefSeq" id="WP_238279635.1">
    <property type="nucleotide sequence ID" value="NZ_BPQL01000062.1"/>
</dbReference>
<keyword evidence="2" id="KW-1185">Reference proteome</keyword>
<reference evidence="1 2" key="1">
    <citation type="submission" date="2024-06" db="EMBL/GenBank/DDBJ databases">
        <title>Genomic Encyclopedia of Type Strains, Phase IV (KMG-IV): sequencing the most valuable type-strain genomes for metagenomic binning, comparative biology and taxonomic classification.</title>
        <authorList>
            <person name="Goeker M."/>
        </authorList>
    </citation>
    <scope>NUCLEOTIDE SEQUENCE [LARGE SCALE GENOMIC DNA]</scope>
    <source>
        <strain evidence="1 2">DSM 21331</strain>
    </source>
</reference>
<dbReference type="Proteomes" id="UP001549145">
    <property type="component" value="Unassembled WGS sequence"/>
</dbReference>
<dbReference type="EMBL" id="JBEPMM010000016">
    <property type="protein sequence ID" value="MET3694598.1"/>
    <property type="molecule type" value="Genomic_DNA"/>
</dbReference>
<evidence type="ECO:0000313" key="1">
    <source>
        <dbReference type="EMBL" id="MET3694598.1"/>
    </source>
</evidence>
<organism evidence="1 2">
    <name type="scientific">Methylobacterium goesingense</name>
    <dbReference type="NCBI Taxonomy" id="243690"/>
    <lineage>
        <taxon>Bacteria</taxon>
        <taxon>Pseudomonadati</taxon>
        <taxon>Pseudomonadota</taxon>
        <taxon>Alphaproteobacteria</taxon>
        <taxon>Hyphomicrobiales</taxon>
        <taxon>Methylobacteriaceae</taxon>
        <taxon>Methylobacterium</taxon>
    </lineage>
</organism>
<evidence type="ECO:0000313" key="2">
    <source>
        <dbReference type="Proteomes" id="UP001549145"/>
    </source>
</evidence>
<gene>
    <name evidence="1" type="ORF">ABID43_004160</name>
</gene>
<accession>A0ABV2L9R8</accession>
<sequence length="59" mass="6183">MPSVVVNNNGAPVQVQSAQMATDGQGNRRLEMTLGDMVATGAKTPQGWQAVGRQKLVST</sequence>